<dbReference type="Proteomes" id="UP000192761">
    <property type="component" value="Unassembled WGS sequence"/>
</dbReference>
<dbReference type="EMBL" id="FWXD01000006">
    <property type="protein sequence ID" value="SMC21971.1"/>
    <property type="molecule type" value="Genomic_DNA"/>
</dbReference>
<evidence type="ECO:0000313" key="2">
    <source>
        <dbReference type="EMBL" id="SMC21971.1"/>
    </source>
</evidence>
<gene>
    <name evidence="2" type="ORF">SAMN02745857_01297</name>
</gene>
<dbReference type="STRING" id="1121001.SAMN02745857_01297"/>
<reference evidence="2 3" key="1">
    <citation type="submission" date="2017-04" db="EMBL/GenBank/DDBJ databases">
        <authorList>
            <person name="Afonso C.L."/>
            <person name="Miller P.J."/>
            <person name="Scott M.A."/>
            <person name="Spackman E."/>
            <person name="Goraichik I."/>
            <person name="Dimitrov K.M."/>
            <person name="Suarez D.L."/>
            <person name="Swayne D.E."/>
        </authorList>
    </citation>
    <scope>NUCLEOTIDE SEQUENCE [LARGE SCALE GENOMIC DNA]</scope>
    <source>
        <strain evidence="2 3">DSM 23236</strain>
    </source>
</reference>
<proteinExistence type="predicted"/>
<dbReference type="AlphaFoldDB" id="A0A1W1XEN8"/>
<keyword evidence="1" id="KW-0472">Membrane</keyword>
<dbReference type="RefSeq" id="WP_084089967.1">
    <property type="nucleotide sequence ID" value="NZ_FWXD01000006.1"/>
</dbReference>
<evidence type="ECO:0000313" key="3">
    <source>
        <dbReference type="Proteomes" id="UP000192761"/>
    </source>
</evidence>
<feature type="transmembrane region" description="Helical" evidence="1">
    <location>
        <begin position="83"/>
        <end position="104"/>
    </location>
</feature>
<keyword evidence="3" id="KW-1185">Reference proteome</keyword>
<keyword evidence="1" id="KW-1133">Transmembrane helix</keyword>
<dbReference type="InterPro" id="IPR025962">
    <property type="entry name" value="SdpI/YhfL"/>
</dbReference>
<sequence length="139" mass="15296">MNDFLISPLLFACGLVALLSVPLIMRWVPVNGLFGVRTRRTVRCIDNWYRANHFGGWAILIGSLISAILLVLIPMAGEISKPAYIALFAVPELLAATVALAYTYRLPTPPQDNPHGAQIEDLIAQAYPVHEHTHSDEGH</sequence>
<evidence type="ECO:0000256" key="1">
    <source>
        <dbReference type="SAM" id="Phobius"/>
    </source>
</evidence>
<feature type="transmembrane region" description="Helical" evidence="1">
    <location>
        <begin position="57"/>
        <end position="76"/>
    </location>
</feature>
<name>A0A1W1XEN8_9NEIS</name>
<accession>A0A1W1XEN8</accession>
<dbReference type="Pfam" id="PF13630">
    <property type="entry name" value="SdpI"/>
    <property type="match status" value="1"/>
</dbReference>
<keyword evidence="1" id="KW-0812">Transmembrane</keyword>
<protein>
    <submittedName>
        <fullName evidence="2">SdpI/YhfL protein family protein</fullName>
    </submittedName>
</protein>
<organism evidence="2 3">
    <name type="scientific">Andreprevotia lacus DSM 23236</name>
    <dbReference type="NCBI Taxonomy" id="1121001"/>
    <lineage>
        <taxon>Bacteria</taxon>
        <taxon>Pseudomonadati</taxon>
        <taxon>Pseudomonadota</taxon>
        <taxon>Betaproteobacteria</taxon>
        <taxon>Neisseriales</taxon>
        <taxon>Chitinibacteraceae</taxon>
        <taxon>Andreprevotia</taxon>
    </lineage>
</organism>